<dbReference type="InterPro" id="IPR009001">
    <property type="entry name" value="Transl_elong_EF1A/Init_IF2_C"/>
</dbReference>
<dbReference type="AlphaFoldDB" id="Q5UHI4"/>
<dbReference type="GO" id="GO:0005525">
    <property type="term" value="F:GTP binding"/>
    <property type="evidence" value="ECO:0007669"/>
    <property type="project" value="UniProtKB-KW"/>
</dbReference>
<dbReference type="InterPro" id="IPR054696">
    <property type="entry name" value="GTP-eEF1A_C"/>
</dbReference>
<dbReference type="PROSITE" id="PS00301">
    <property type="entry name" value="G_TR_1"/>
    <property type="match status" value="1"/>
</dbReference>
<dbReference type="Pfam" id="PF00009">
    <property type="entry name" value="GTP_EFTU"/>
    <property type="match status" value="1"/>
</dbReference>
<evidence type="ECO:0000313" key="7">
    <source>
        <dbReference type="EMBL" id="AAV34148.1"/>
    </source>
</evidence>
<dbReference type="PROSITE" id="PS51722">
    <property type="entry name" value="G_TR_2"/>
    <property type="match status" value="1"/>
</dbReference>
<keyword evidence="5" id="KW-0342">GTP-binding</keyword>
<dbReference type="Gene3D" id="2.40.30.10">
    <property type="entry name" value="Translation factors"/>
    <property type="match status" value="2"/>
</dbReference>
<evidence type="ECO:0000256" key="3">
    <source>
        <dbReference type="ARBA" id="ARBA00022481"/>
    </source>
</evidence>
<dbReference type="CDD" id="cd03705">
    <property type="entry name" value="EF1_alpha_III"/>
    <property type="match status" value="1"/>
</dbReference>
<dbReference type="SUPFAM" id="SSF50465">
    <property type="entry name" value="EF-Tu/eEF-1alpha/eIF2-gamma C-terminal domain"/>
    <property type="match status" value="1"/>
</dbReference>
<reference evidence="7" key="1">
    <citation type="journal article" date="2004" name="Proc. Natl. Acad. Sci. U.S.A.">
        <title>A class of eukaryotic GTPase with a punctate distribution suggesting multiple functional replacements of translation elongation factor 1alpha.</title>
        <authorList>
            <person name="Keeling P.J."/>
            <person name="Inagaki Y."/>
        </authorList>
    </citation>
    <scope>NUCLEOTIDE SEQUENCE</scope>
    <source>
        <strain evidence="7">AT-2000</strain>
    </source>
</reference>
<dbReference type="InterPro" id="IPR031157">
    <property type="entry name" value="G_TR_CS"/>
</dbReference>
<dbReference type="InterPro" id="IPR050100">
    <property type="entry name" value="TRAFAC_GTPase_members"/>
</dbReference>
<proteinExistence type="evidence at transcript level"/>
<dbReference type="InterPro" id="IPR000795">
    <property type="entry name" value="T_Tr_GTP-bd_dom"/>
</dbReference>
<dbReference type="PANTHER" id="PTHR23115">
    <property type="entry name" value="TRANSLATION FACTOR"/>
    <property type="match status" value="1"/>
</dbReference>
<evidence type="ECO:0000256" key="2">
    <source>
        <dbReference type="ARBA" id="ARBA00007249"/>
    </source>
</evidence>
<keyword evidence="4" id="KW-0547">Nucleotide-binding</keyword>
<dbReference type="CDD" id="cd01883">
    <property type="entry name" value="EF1_alpha"/>
    <property type="match status" value="1"/>
</dbReference>
<dbReference type="EMBL" id="AY729488">
    <property type="protein sequence ID" value="AAV34148.1"/>
    <property type="molecule type" value="mRNA"/>
</dbReference>
<evidence type="ECO:0000256" key="4">
    <source>
        <dbReference type="ARBA" id="ARBA00022741"/>
    </source>
</evidence>
<gene>
    <name evidence="7" type="primary">efl</name>
</gene>
<evidence type="ECO:0000256" key="1">
    <source>
        <dbReference type="ARBA" id="ARBA00003982"/>
    </source>
</evidence>
<dbReference type="GO" id="GO:0003924">
    <property type="term" value="F:GTPase activity"/>
    <property type="evidence" value="ECO:0007669"/>
    <property type="project" value="InterPro"/>
</dbReference>
<keyword evidence="3" id="KW-0488">Methylation</keyword>
<comment type="function">
    <text evidence="1">This protein promotes the GTP-dependent binding of aminoacyl-tRNA to the A-site of ribosomes during protein biosynthesis.</text>
</comment>
<dbReference type="InterPro" id="IPR027417">
    <property type="entry name" value="P-loop_NTPase"/>
</dbReference>
<feature type="domain" description="Tr-type G" evidence="6">
    <location>
        <begin position="5"/>
        <end position="258"/>
    </location>
</feature>
<evidence type="ECO:0000259" key="6">
    <source>
        <dbReference type="PROSITE" id="PS51722"/>
    </source>
</evidence>
<dbReference type="FunFam" id="2.40.30.10:FF:000159">
    <property type="entry name" value="Translation elongation factor alpha"/>
    <property type="match status" value="1"/>
</dbReference>
<dbReference type="FunFam" id="3.40.50.300:FF:002868">
    <property type="entry name" value="Eukaryotic translation elongation factor 1 alpha 2"/>
    <property type="match status" value="1"/>
</dbReference>
<dbReference type="InterPro" id="IPR004161">
    <property type="entry name" value="EFTu-like_2"/>
</dbReference>
<dbReference type="SUPFAM" id="SSF52540">
    <property type="entry name" value="P-loop containing nucleoside triphosphate hydrolases"/>
    <property type="match status" value="1"/>
</dbReference>
<name>Q5UHI4_HELSJ</name>
<dbReference type="FunFam" id="2.40.30.10:FF:000115">
    <property type="entry name" value="Eukaryotic translation elongation factor 1 alpha"/>
    <property type="match status" value="1"/>
</dbReference>
<dbReference type="SUPFAM" id="SSF50447">
    <property type="entry name" value="Translation proteins"/>
    <property type="match status" value="1"/>
</dbReference>
<dbReference type="InterPro" id="IPR009000">
    <property type="entry name" value="Transl_B-barrel_sf"/>
</dbReference>
<dbReference type="Gene3D" id="3.40.50.300">
    <property type="entry name" value="P-loop containing nucleotide triphosphate hydrolases"/>
    <property type="match status" value="1"/>
</dbReference>
<dbReference type="Pfam" id="PF03144">
    <property type="entry name" value="GTP_EFTU_D2"/>
    <property type="match status" value="1"/>
</dbReference>
<dbReference type="Pfam" id="PF22594">
    <property type="entry name" value="GTP-eEF1A_C"/>
    <property type="match status" value="1"/>
</dbReference>
<organism evidence="7">
    <name type="scientific">Helicosporidium sp. subsp. Simulium jonesii</name>
    <name type="common">Green alga</name>
    <dbReference type="NCBI Taxonomy" id="145475"/>
    <lineage>
        <taxon>Eukaryota</taxon>
        <taxon>Viridiplantae</taxon>
        <taxon>Chlorophyta</taxon>
        <taxon>core chlorophytes</taxon>
        <taxon>Trebouxiophyceae</taxon>
        <taxon>Chlorellales</taxon>
        <taxon>Chlorellaceae</taxon>
        <taxon>Helicosporidium</taxon>
    </lineage>
</organism>
<protein>
    <submittedName>
        <fullName evidence="7">EF-1 alpha-like protein</fullName>
    </submittedName>
</protein>
<accession>Q5UHI4</accession>
<dbReference type="CDD" id="cd03693">
    <property type="entry name" value="EF1_alpha_II"/>
    <property type="match status" value="1"/>
</dbReference>
<sequence length="469" mass="51930">MAEEKPHLSIVICGHVDSGKSTTTGRLLFELGGIPERELEKLKEEAAALGKSSFAFAFYMDRQKEERERGVTISCTTKEFFTKNWHYTIIDAPGHRDFIKNMISGAAQADVCLLMVPADGNFTTAIQRGDHKAGEIQGQTRQHARLLNLLGVKQLIVGVNKMDSDVAKYSKERYDEISKEMRFMLVKVGWKADFVEKCVPVIPISGWMGDNLIEKSTNMKWWEGVTVDVMDKDGKKVEEKVKVHTLLDALNDMVRLPQRKIDAPVRVPISGIYKIKGVGDVLAGRVEQGIIKPNQEVVFMPTHTAANQCTGKVFTIEMHHKRHEQAGPGDNVGMNVKGLDKNNMPRTGDVMIIKSDATLAPVKDFTAQIQTLDIPGEVKAGYSPIGFVRCGRAACRMTKINWKVGKETGGKKLEDPHSLKANEMAEVVFEPCQPLVVDSFKNCEGLSRIAFLDGNTAVMLGKVVSTTSK</sequence>
<dbReference type="PRINTS" id="PR00315">
    <property type="entry name" value="ELONGATNFCT"/>
</dbReference>
<comment type="similarity">
    <text evidence="2">Belongs to the TRAFAC class translation factor GTPase superfamily. Classic translation factor GTPase family. EF-Tu/EF-1A subfamily.</text>
</comment>
<evidence type="ECO:0000256" key="5">
    <source>
        <dbReference type="ARBA" id="ARBA00023134"/>
    </source>
</evidence>